<dbReference type="AlphaFoldDB" id="A0A432MR20"/>
<proteinExistence type="predicted"/>
<dbReference type="Proteomes" id="UP000280296">
    <property type="component" value="Unassembled WGS sequence"/>
</dbReference>
<comment type="caution">
    <text evidence="3">The sequence shown here is derived from an EMBL/GenBank/DDBJ whole genome shotgun (WGS) entry which is preliminary data.</text>
</comment>
<dbReference type="InterPro" id="IPR000719">
    <property type="entry name" value="Prot_kinase_dom"/>
</dbReference>
<organism evidence="3 4">
    <name type="scientific">Tautonia sociabilis</name>
    <dbReference type="NCBI Taxonomy" id="2080755"/>
    <lineage>
        <taxon>Bacteria</taxon>
        <taxon>Pseudomonadati</taxon>
        <taxon>Planctomycetota</taxon>
        <taxon>Planctomycetia</taxon>
        <taxon>Isosphaerales</taxon>
        <taxon>Isosphaeraceae</taxon>
        <taxon>Tautonia</taxon>
    </lineage>
</organism>
<dbReference type="RefSeq" id="WP_126723603.1">
    <property type="nucleotide sequence ID" value="NZ_RYZH01000002.1"/>
</dbReference>
<reference evidence="3 4" key="1">
    <citation type="submission" date="2018-12" db="EMBL/GenBank/DDBJ databases">
        <authorList>
            <person name="Toschakov S.V."/>
        </authorList>
    </citation>
    <scope>NUCLEOTIDE SEQUENCE [LARGE SCALE GENOMIC DNA]</scope>
    <source>
        <strain evidence="3 4">GM2012</strain>
    </source>
</reference>
<dbReference type="InterPro" id="IPR051681">
    <property type="entry name" value="Ser/Thr_Kinases-Pseudokinases"/>
</dbReference>
<dbReference type="GO" id="GO:0004674">
    <property type="term" value="F:protein serine/threonine kinase activity"/>
    <property type="evidence" value="ECO:0007669"/>
    <property type="project" value="UniProtKB-KW"/>
</dbReference>
<protein>
    <submittedName>
        <fullName evidence="3">Serine/threonine protein kinase</fullName>
    </submittedName>
</protein>
<feature type="compositionally biased region" description="Low complexity" evidence="1">
    <location>
        <begin position="21"/>
        <end position="35"/>
    </location>
</feature>
<feature type="domain" description="Protein kinase" evidence="2">
    <location>
        <begin position="46"/>
        <end position="308"/>
    </location>
</feature>
<dbReference type="GO" id="GO:0005524">
    <property type="term" value="F:ATP binding"/>
    <property type="evidence" value="ECO:0007669"/>
    <property type="project" value="InterPro"/>
</dbReference>
<keyword evidence="4" id="KW-1185">Reference proteome</keyword>
<dbReference type="SUPFAM" id="SSF56112">
    <property type="entry name" value="Protein kinase-like (PK-like)"/>
    <property type="match status" value="1"/>
</dbReference>
<keyword evidence="3" id="KW-0418">Kinase</keyword>
<accession>A0A432MR20</accession>
<dbReference type="Pfam" id="PF00069">
    <property type="entry name" value="Pkinase"/>
    <property type="match status" value="1"/>
</dbReference>
<evidence type="ECO:0000259" key="2">
    <source>
        <dbReference type="PROSITE" id="PS50011"/>
    </source>
</evidence>
<reference evidence="3 4" key="2">
    <citation type="submission" date="2019-01" db="EMBL/GenBank/DDBJ databases">
        <title>Tautonia sociabilis, a novel thermotolerant planctomycete of Isosphaeraceae family, isolated from a 4000 m deep subterranean habitat.</title>
        <authorList>
            <person name="Kovaleva O.L."/>
            <person name="Elcheninov A.G."/>
            <person name="Van Heerden E."/>
            <person name="Toshchakov S.V."/>
            <person name="Novikov A."/>
            <person name="Bonch-Osmolovskaya E.A."/>
            <person name="Kublanov I.V."/>
        </authorList>
    </citation>
    <scope>NUCLEOTIDE SEQUENCE [LARGE SCALE GENOMIC DNA]</scope>
    <source>
        <strain evidence="3 4">GM2012</strain>
    </source>
</reference>
<dbReference type="PANTHER" id="PTHR44329">
    <property type="entry name" value="SERINE/THREONINE-PROTEIN KINASE TNNI3K-RELATED"/>
    <property type="match status" value="1"/>
</dbReference>
<keyword evidence="3" id="KW-0723">Serine/threonine-protein kinase</keyword>
<evidence type="ECO:0000313" key="4">
    <source>
        <dbReference type="Proteomes" id="UP000280296"/>
    </source>
</evidence>
<gene>
    <name evidence="3" type="ORF">TsocGM_01790</name>
</gene>
<keyword evidence="3" id="KW-0808">Transferase</keyword>
<dbReference type="Gene3D" id="1.10.510.10">
    <property type="entry name" value="Transferase(Phosphotransferase) domain 1"/>
    <property type="match status" value="1"/>
</dbReference>
<dbReference type="PROSITE" id="PS50011">
    <property type="entry name" value="PROTEIN_KINASE_DOM"/>
    <property type="match status" value="1"/>
</dbReference>
<evidence type="ECO:0000256" key="1">
    <source>
        <dbReference type="SAM" id="MobiDB-lite"/>
    </source>
</evidence>
<dbReference type="CDD" id="cd14014">
    <property type="entry name" value="STKc_PknB_like"/>
    <property type="match status" value="1"/>
</dbReference>
<feature type="region of interest" description="Disordered" evidence="1">
    <location>
        <begin position="16"/>
        <end position="35"/>
    </location>
</feature>
<evidence type="ECO:0000313" key="3">
    <source>
        <dbReference type="EMBL" id="RUL89527.1"/>
    </source>
</evidence>
<dbReference type="OrthoDB" id="6111975at2"/>
<dbReference type="PIRSF" id="PIRSF000654">
    <property type="entry name" value="Integrin-linked_kinase"/>
    <property type="match status" value="1"/>
</dbReference>
<dbReference type="InterPro" id="IPR011009">
    <property type="entry name" value="Kinase-like_dom_sf"/>
</dbReference>
<dbReference type="EMBL" id="RYZH01000002">
    <property type="protein sequence ID" value="RUL89527.1"/>
    <property type="molecule type" value="Genomic_DNA"/>
</dbReference>
<name>A0A432MR20_9BACT</name>
<dbReference type="Gene3D" id="3.30.200.20">
    <property type="entry name" value="Phosphorylase Kinase, domain 1"/>
    <property type="match status" value="1"/>
</dbReference>
<sequence>MFGKLFGSKGSQTASKAVGKAAAQPPTRPPAAAVPKMKKVNLTRRFTVLAETSQGSMSHVCKALDNEQKRSVCLKIQNATKTAEALARATKEGRPPEGAIGARIRHPNVVLTFDYGLSTKREHWISMEFIEGVSLVEIRKIGARDLPGKIDLLIQAAEGLEAVHQAGFIHHDFGPKNVLINRENVAKIIDFGLAVPDEPRFHRPGNRTGTLQYMAPELIRRETTDRRIDVFSFGVMAFELLTNRMPYEMTGDQMAMIRHRMNAEPMRLAEVAPTMPAELCAVVDRALARRKEERFGSMSDVVTALKALSMAPKPDE</sequence>